<proteinExistence type="predicted"/>
<protein>
    <submittedName>
        <fullName evidence="1">Uncharacterized protein</fullName>
    </submittedName>
</protein>
<accession>A0AAV1JT64</accession>
<dbReference type="Proteomes" id="UP001497472">
    <property type="component" value="Unassembled WGS sequence"/>
</dbReference>
<dbReference type="EMBL" id="CAVLEF010000132">
    <property type="protein sequence ID" value="CAK1552026.1"/>
    <property type="molecule type" value="Genomic_DNA"/>
</dbReference>
<dbReference type="AlphaFoldDB" id="A0AAV1JT64"/>
<gene>
    <name evidence="1" type="ORF">LNINA_LOCUS11112</name>
</gene>
<sequence length="69" mass="7877">MISCEWVRFGAGDVQRVECGRRGASRLRAVAARYVYEPTLTLSDPARTRAQHCLYSLSMETRKRPFISV</sequence>
<evidence type="ECO:0000313" key="1">
    <source>
        <dbReference type="EMBL" id="CAK1552026.1"/>
    </source>
</evidence>
<comment type="caution">
    <text evidence="1">The sequence shown here is derived from an EMBL/GenBank/DDBJ whole genome shotgun (WGS) entry which is preliminary data.</text>
</comment>
<keyword evidence="2" id="KW-1185">Reference proteome</keyword>
<reference evidence="1 2" key="1">
    <citation type="submission" date="2023-11" db="EMBL/GenBank/DDBJ databases">
        <authorList>
            <person name="Okamura Y."/>
        </authorList>
    </citation>
    <scope>NUCLEOTIDE SEQUENCE [LARGE SCALE GENOMIC DNA]</scope>
</reference>
<name>A0AAV1JT64_9NEOP</name>
<organism evidence="1 2">
    <name type="scientific">Leptosia nina</name>
    <dbReference type="NCBI Taxonomy" id="320188"/>
    <lineage>
        <taxon>Eukaryota</taxon>
        <taxon>Metazoa</taxon>
        <taxon>Ecdysozoa</taxon>
        <taxon>Arthropoda</taxon>
        <taxon>Hexapoda</taxon>
        <taxon>Insecta</taxon>
        <taxon>Pterygota</taxon>
        <taxon>Neoptera</taxon>
        <taxon>Endopterygota</taxon>
        <taxon>Lepidoptera</taxon>
        <taxon>Glossata</taxon>
        <taxon>Ditrysia</taxon>
        <taxon>Papilionoidea</taxon>
        <taxon>Pieridae</taxon>
        <taxon>Pierinae</taxon>
        <taxon>Leptosia</taxon>
    </lineage>
</organism>
<evidence type="ECO:0000313" key="2">
    <source>
        <dbReference type="Proteomes" id="UP001497472"/>
    </source>
</evidence>